<organism evidence="1 2">
    <name type="scientific">Bacteroides fragilis 3_1_12</name>
    <dbReference type="NCBI Taxonomy" id="457424"/>
    <lineage>
        <taxon>Bacteria</taxon>
        <taxon>Pseudomonadati</taxon>
        <taxon>Bacteroidota</taxon>
        <taxon>Bacteroidia</taxon>
        <taxon>Bacteroidales</taxon>
        <taxon>Bacteroidaceae</taxon>
        <taxon>Bacteroides</taxon>
    </lineage>
</organism>
<protein>
    <submittedName>
        <fullName evidence="1">Uncharacterized protein</fullName>
    </submittedName>
</protein>
<gene>
    <name evidence="1" type="ORF">BFAG_03307</name>
</gene>
<name>A0ABN0BP06_BACFG</name>
<dbReference type="EMBL" id="EQ973215">
    <property type="protein sequence ID" value="EFR54609.1"/>
    <property type="molecule type" value="Genomic_DNA"/>
</dbReference>
<proteinExistence type="predicted"/>
<keyword evidence="2" id="KW-1185">Reference proteome</keyword>
<evidence type="ECO:0000313" key="2">
    <source>
        <dbReference type="Proteomes" id="UP000005101"/>
    </source>
</evidence>
<accession>A0ABN0BP06</accession>
<dbReference type="Proteomes" id="UP000005101">
    <property type="component" value="Unassembled WGS sequence"/>
</dbReference>
<reference evidence="1 2" key="1">
    <citation type="submission" date="2008-12" db="EMBL/GenBank/DDBJ databases">
        <title>Annotation of Bacteroides fragilis strain 3_1_12.</title>
        <authorList>
            <consortium name="The Broad Institute Genome Sequencing Platform"/>
            <person name="Ward D."/>
            <person name="Young S.K."/>
            <person name="Kodira C.D."/>
            <person name="Zeng Q."/>
            <person name="Koehrsen M."/>
            <person name="Alvarado L."/>
            <person name="Berlin A."/>
            <person name="Borenstein D."/>
            <person name="Chen Z."/>
            <person name="Engels R."/>
            <person name="Freedman E."/>
            <person name="Gellesch M."/>
            <person name="Goldberg J."/>
            <person name="Griggs A."/>
            <person name="Gujja S."/>
            <person name="Heiman D."/>
            <person name="Hepburn T."/>
            <person name="Howarth C."/>
            <person name="Jen D."/>
            <person name="Larson L."/>
            <person name="Lewis B."/>
            <person name="Mehta T."/>
            <person name="Park D."/>
            <person name="Pearson M."/>
            <person name="Roberts A."/>
            <person name="Saif S."/>
            <person name="Shea T."/>
            <person name="Shenoy N."/>
            <person name="Sisk P."/>
            <person name="Stolte C."/>
            <person name="Sykes S."/>
            <person name="Walk T."/>
            <person name="White J."/>
            <person name="Yandava C."/>
            <person name="Allen-Vercoe E."/>
            <person name="Strauss J."/>
            <person name="Ambrose C."/>
            <person name="Lander E."/>
            <person name="Nusbaum C."/>
            <person name="Galagan J."/>
            <person name="Birren B."/>
        </authorList>
    </citation>
    <scope>NUCLEOTIDE SEQUENCE [LARGE SCALE GENOMIC DNA]</scope>
    <source>
        <strain evidence="1 2">3_1_12</strain>
    </source>
</reference>
<evidence type="ECO:0000313" key="1">
    <source>
        <dbReference type="EMBL" id="EFR54609.1"/>
    </source>
</evidence>
<sequence length="47" mass="5289">MKRLHTSMKPLHCFLAAATEHGNFAPATPCMQALKTPAMCNYKLYHI</sequence>